<gene>
    <name evidence="1" type="ORF">CJ669_06155</name>
</gene>
<accession>A0A2S9SMG4</accession>
<protein>
    <submittedName>
        <fullName evidence="1">ModE family transcriptional regulator</fullName>
    </submittedName>
</protein>
<evidence type="ECO:0000313" key="2">
    <source>
        <dbReference type="Proteomes" id="UP000239065"/>
    </source>
</evidence>
<comment type="caution">
    <text evidence="1">The sequence shown here is derived from an EMBL/GenBank/DDBJ whole genome shotgun (WGS) entry which is preliminary data.</text>
</comment>
<proteinExistence type="predicted"/>
<dbReference type="AlphaFoldDB" id="A0A2S9SMG4"/>
<sequence>MSSIDDKLDFNLSDEQKRIVFENLDDNKKLSCLKAFKVAKKIKVEAKDMSAITKSLDIKITDCELGVFGSLDFLAKDEEIYNRLKNSYKEQRIPCIDLWQEAKNSSLKIVGSTVKNSDIEVSYCQLGCFREKKGLKSGNQS</sequence>
<dbReference type="EMBL" id="NXGJ01000006">
    <property type="protein sequence ID" value="PRM87753.1"/>
    <property type="molecule type" value="Genomic_DNA"/>
</dbReference>
<organism evidence="1 2">
    <name type="scientific">Aliarcobacter cryaerophilus</name>
    <dbReference type="NCBI Taxonomy" id="28198"/>
    <lineage>
        <taxon>Bacteria</taxon>
        <taxon>Pseudomonadati</taxon>
        <taxon>Campylobacterota</taxon>
        <taxon>Epsilonproteobacteria</taxon>
        <taxon>Campylobacterales</taxon>
        <taxon>Arcobacteraceae</taxon>
        <taxon>Aliarcobacter</taxon>
    </lineage>
</organism>
<evidence type="ECO:0000313" key="1">
    <source>
        <dbReference type="EMBL" id="PRM87753.1"/>
    </source>
</evidence>
<reference evidence="1 2" key="1">
    <citation type="submission" date="2017-09" db="EMBL/GenBank/DDBJ databases">
        <title>Reassesment of A. cryaerophilus.</title>
        <authorList>
            <person name="Perez-Cataluna A."/>
            <person name="Collado L."/>
            <person name="Salgado O."/>
            <person name="Lefinanco V."/>
            <person name="Figueras M.J."/>
        </authorList>
    </citation>
    <scope>NUCLEOTIDE SEQUENCE [LARGE SCALE GENOMIC DNA]</scope>
    <source>
        <strain evidence="1 2">LMG 9861</strain>
    </source>
</reference>
<name>A0A2S9SMG4_9BACT</name>
<dbReference type="Proteomes" id="UP000239065">
    <property type="component" value="Unassembled WGS sequence"/>
</dbReference>
<dbReference type="RefSeq" id="WP_105909178.1">
    <property type="nucleotide sequence ID" value="NZ_NXGJ01000006.1"/>
</dbReference>